<dbReference type="AlphaFoldDB" id="A0AAD4L5V9"/>
<proteinExistence type="predicted"/>
<name>A0AAD4L5V9_9AGAM</name>
<gene>
    <name evidence="1" type="ORF">EDB92DRAFT_1821054</name>
</gene>
<dbReference type="EMBL" id="JAKELL010000174">
    <property type="protein sequence ID" value="KAH8979377.1"/>
    <property type="molecule type" value="Genomic_DNA"/>
</dbReference>
<accession>A0AAD4L5V9</accession>
<dbReference type="Proteomes" id="UP001201163">
    <property type="component" value="Unassembled WGS sequence"/>
</dbReference>
<sequence>MCPCPIRVSPLRSNLGRVTWVYAYPPLHMNGGTCKWVKDRAPLPIPMPPLVACPLHVNREKRRGPPRHFRGCTWPTPSHSHVTPHHSPVGIPPPSHAGLPHTACAPPRSSVLRKEGCKGGPGGSLVWVEGANEGATFPPICAQMGSCEAKPYPFGPTSCAAPCSHTNGSGGAKGGSCPTWSPFTSCLLVNEDGGGKNGWRGLGQNGGGSRAHTKGDKWGAHLSHAPFARKRGLGAKGGMPLPIHAQTEVGSQRGGLVPRGPCSRILFVREQG</sequence>
<comment type="caution">
    <text evidence="1">The sequence shown here is derived from an EMBL/GenBank/DDBJ whole genome shotgun (WGS) entry which is preliminary data.</text>
</comment>
<protein>
    <submittedName>
        <fullName evidence="1">Uncharacterized protein</fullName>
    </submittedName>
</protein>
<reference evidence="1" key="1">
    <citation type="submission" date="2022-01" db="EMBL/GenBank/DDBJ databases">
        <title>Comparative genomics reveals a dynamic genome evolution in the ectomycorrhizal milk-cap (Lactarius) mushrooms.</title>
        <authorList>
            <consortium name="DOE Joint Genome Institute"/>
            <person name="Lebreton A."/>
            <person name="Tang N."/>
            <person name="Kuo A."/>
            <person name="LaButti K."/>
            <person name="Drula E."/>
            <person name="Barry K."/>
            <person name="Clum A."/>
            <person name="Lipzen A."/>
            <person name="Mousain D."/>
            <person name="Ng V."/>
            <person name="Wang R."/>
            <person name="Wang X."/>
            <person name="Dai Y."/>
            <person name="Henrissat B."/>
            <person name="Grigoriev I.V."/>
            <person name="Guerin-Laguette A."/>
            <person name="Yu F."/>
            <person name="Martin F.M."/>
        </authorList>
    </citation>
    <scope>NUCLEOTIDE SEQUENCE</scope>
    <source>
        <strain evidence="1">QP</strain>
    </source>
</reference>
<keyword evidence="2" id="KW-1185">Reference proteome</keyword>
<evidence type="ECO:0000313" key="2">
    <source>
        <dbReference type="Proteomes" id="UP001201163"/>
    </source>
</evidence>
<organism evidence="1 2">
    <name type="scientific">Lactarius akahatsu</name>
    <dbReference type="NCBI Taxonomy" id="416441"/>
    <lineage>
        <taxon>Eukaryota</taxon>
        <taxon>Fungi</taxon>
        <taxon>Dikarya</taxon>
        <taxon>Basidiomycota</taxon>
        <taxon>Agaricomycotina</taxon>
        <taxon>Agaricomycetes</taxon>
        <taxon>Russulales</taxon>
        <taxon>Russulaceae</taxon>
        <taxon>Lactarius</taxon>
    </lineage>
</organism>
<evidence type="ECO:0000313" key="1">
    <source>
        <dbReference type="EMBL" id="KAH8979377.1"/>
    </source>
</evidence>